<dbReference type="InterPro" id="IPR056798">
    <property type="entry name" value="ADH_Fe_C"/>
</dbReference>
<dbReference type="Gene3D" id="3.40.50.1970">
    <property type="match status" value="1"/>
</dbReference>
<comment type="cofactor">
    <cofactor evidence="1">
        <name>Fe cation</name>
        <dbReference type="ChEBI" id="CHEBI:24875"/>
    </cofactor>
</comment>
<dbReference type="FunFam" id="3.40.50.1970:FF:000003">
    <property type="entry name" value="Alcohol dehydrogenase, iron-containing"/>
    <property type="match status" value="1"/>
</dbReference>
<evidence type="ECO:0000256" key="2">
    <source>
        <dbReference type="ARBA" id="ARBA00007358"/>
    </source>
</evidence>
<dbReference type="Proteomes" id="UP000282977">
    <property type="component" value="Unassembled WGS sequence"/>
</dbReference>
<name>A0A437JC69_9SPHN</name>
<keyword evidence="12" id="KW-1185">Reference proteome</keyword>
<dbReference type="InterPro" id="IPR039697">
    <property type="entry name" value="Alcohol_dehydrogenase_Fe"/>
</dbReference>
<dbReference type="EMBL" id="RZUL01000001">
    <property type="protein sequence ID" value="RVT43464.1"/>
    <property type="molecule type" value="Genomic_DNA"/>
</dbReference>
<dbReference type="OrthoDB" id="9815791at2"/>
<evidence type="ECO:0000256" key="7">
    <source>
        <dbReference type="ARBA" id="ARBA00074848"/>
    </source>
</evidence>
<evidence type="ECO:0000313" key="12">
    <source>
        <dbReference type="Proteomes" id="UP000282977"/>
    </source>
</evidence>
<dbReference type="FunFam" id="1.20.1090.10:FF:000001">
    <property type="entry name" value="Aldehyde-alcohol dehydrogenase"/>
    <property type="match status" value="1"/>
</dbReference>
<evidence type="ECO:0000256" key="6">
    <source>
        <dbReference type="ARBA" id="ARBA00049243"/>
    </source>
</evidence>
<protein>
    <recommendedName>
        <fullName evidence="7">Alcohol dehydrogenase 2</fullName>
    </recommendedName>
    <alternativeName>
        <fullName evidence="8">Alcohol dehydrogenase II</fullName>
    </alternativeName>
</protein>
<dbReference type="InterPro" id="IPR001670">
    <property type="entry name" value="ADH_Fe/GldA"/>
</dbReference>
<evidence type="ECO:0000256" key="5">
    <source>
        <dbReference type="ARBA" id="ARBA00049164"/>
    </source>
</evidence>
<comment type="similarity">
    <text evidence="2">Belongs to the iron-containing alcohol dehydrogenase family.</text>
</comment>
<feature type="domain" description="Alcohol dehydrogenase iron-type/glycerol dehydrogenase GldA" evidence="9">
    <location>
        <begin position="8"/>
        <end position="175"/>
    </location>
</feature>
<dbReference type="RefSeq" id="WP_127689001.1">
    <property type="nucleotide sequence ID" value="NZ_RZUL01000001.1"/>
</dbReference>
<comment type="caution">
    <text evidence="11">The sequence shown here is derived from an EMBL/GenBank/DDBJ whole genome shotgun (WGS) entry which is preliminary data.</text>
</comment>
<dbReference type="PANTHER" id="PTHR11496:SF102">
    <property type="entry name" value="ALCOHOL DEHYDROGENASE 4"/>
    <property type="match status" value="1"/>
</dbReference>
<organism evidence="11 12">
    <name type="scientific">Sphingobium algorifonticola</name>
    <dbReference type="NCBI Taxonomy" id="2008318"/>
    <lineage>
        <taxon>Bacteria</taxon>
        <taxon>Pseudomonadati</taxon>
        <taxon>Pseudomonadota</taxon>
        <taxon>Alphaproteobacteria</taxon>
        <taxon>Sphingomonadales</taxon>
        <taxon>Sphingomonadaceae</taxon>
        <taxon>Sphingobium</taxon>
    </lineage>
</organism>
<dbReference type="Pfam" id="PF25137">
    <property type="entry name" value="ADH_Fe_C"/>
    <property type="match status" value="1"/>
</dbReference>
<reference evidence="11 12" key="1">
    <citation type="submission" date="2019-01" db="EMBL/GenBank/DDBJ databases">
        <authorList>
            <person name="Chen W.-M."/>
        </authorList>
    </citation>
    <scope>NUCLEOTIDE SEQUENCE [LARGE SCALE GENOMIC DNA]</scope>
    <source>
        <strain evidence="11 12">TLA-22</strain>
    </source>
</reference>
<dbReference type="GO" id="GO:0046872">
    <property type="term" value="F:metal ion binding"/>
    <property type="evidence" value="ECO:0007669"/>
    <property type="project" value="InterPro"/>
</dbReference>
<keyword evidence="4" id="KW-0408">Iron</keyword>
<evidence type="ECO:0000256" key="4">
    <source>
        <dbReference type="ARBA" id="ARBA00023004"/>
    </source>
</evidence>
<feature type="domain" description="Fe-containing alcohol dehydrogenase-like C-terminal" evidence="10">
    <location>
        <begin position="187"/>
        <end position="386"/>
    </location>
</feature>
<keyword evidence="3" id="KW-0560">Oxidoreductase</keyword>
<evidence type="ECO:0000259" key="9">
    <source>
        <dbReference type="Pfam" id="PF00465"/>
    </source>
</evidence>
<dbReference type="Gene3D" id="1.20.1090.10">
    <property type="entry name" value="Dehydroquinate synthase-like - alpha domain"/>
    <property type="match status" value="1"/>
</dbReference>
<sequence>MTATFHAPPVIIYGGNALADLAPQLRRLGTSRILLITDPFMQANGVAAAVAGAVRAYGYHLEIFDDIQPDPTDLNVAAAVAALKQMDGDAIVALGGGSAMDTAKAAAVLATNDVPLAALEGVGNVPIRGVPLIAIPTTAGTGSEATKVAVITDTQRQVKMLLLDPFVMPTVAIVDYELTLSMPASLTAFVGIDTLTHGIEAYVSRRSTPISDLFALECVRLVARHLRTAVAEPDNHDARDGMMRAAMMGGMAFTNSSVALVHAMSRPIGALFHVPHGLSNAVLLPTVTRFSIDGNAKRYAEVAHAVGAATPDQDDGVACARLIEWLIALNDDLSVPLLRHCRGVSGDAFDAVKAKMAEDALASGSANHNPVVPDAAQIIRLYEEAY</sequence>
<accession>A0A437JC69</accession>
<comment type="catalytic activity">
    <reaction evidence="6">
        <text>a primary alcohol + NAD(+) = an aldehyde + NADH + H(+)</text>
        <dbReference type="Rhea" id="RHEA:10736"/>
        <dbReference type="ChEBI" id="CHEBI:15378"/>
        <dbReference type="ChEBI" id="CHEBI:15734"/>
        <dbReference type="ChEBI" id="CHEBI:17478"/>
        <dbReference type="ChEBI" id="CHEBI:57540"/>
        <dbReference type="ChEBI" id="CHEBI:57945"/>
        <dbReference type="EC" id="1.1.1.1"/>
    </reaction>
</comment>
<dbReference type="PANTHER" id="PTHR11496">
    <property type="entry name" value="ALCOHOL DEHYDROGENASE"/>
    <property type="match status" value="1"/>
</dbReference>
<evidence type="ECO:0000256" key="8">
    <source>
        <dbReference type="ARBA" id="ARBA00076680"/>
    </source>
</evidence>
<evidence type="ECO:0000256" key="1">
    <source>
        <dbReference type="ARBA" id="ARBA00001962"/>
    </source>
</evidence>
<dbReference type="GO" id="GO:0004022">
    <property type="term" value="F:alcohol dehydrogenase (NAD+) activity"/>
    <property type="evidence" value="ECO:0007669"/>
    <property type="project" value="UniProtKB-EC"/>
</dbReference>
<proteinExistence type="inferred from homology"/>
<evidence type="ECO:0000256" key="3">
    <source>
        <dbReference type="ARBA" id="ARBA00023002"/>
    </source>
</evidence>
<comment type="catalytic activity">
    <reaction evidence="5">
        <text>a secondary alcohol + NAD(+) = a ketone + NADH + H(+)</text>
        <dbReference type="Rhea" id="RHEA:10740"/>
        <dbReference type="ChEBI" id="CHEBI:15378"/>
        <dbReference type="ChEBI" id="CHEBI:17087"/>
        <dbReference type="ChEBI" id="CHEBI:35681"/>
        <dbReference type="ChEBI" id="CHEBI:57540"/>
        <dbReference type="ChEBI" id="CHEBI:57945"/>
        <dbReference type="EC" id="1.1.1.1"/>
    </reaction>
</comment>
<dbReference type="SUPFAM" id="SSF56796">
    <property type="entry name" value="Dehydroquinate synthase-like"/>
    <property type="match status" value="1"/>
</dbReference>
<evidence type="ECO:0000259" key="10">
    <source>
        <dbReference type="Pfam" id="PF25137"/>
    </source>
</evidence>
<dbReference type="CDD" id="cd08194">
    <property type="entry name" value="Fe-ADH-like"/>
    <property type="match status" value="1"/>
</dbReference>
<evidence type="ECO:0000313" key="11">
    <source>
        <dbReference type="EMBL" id="RVT43464.1"/>
    </source>
</evidence>
<gene>
    <name evidence="11" type="ORF">ENE74_02215</name>
</gene>
<dbReference type="AlphaFoldDB" id="A0A437JC69"/>
<dbReference type="Pfam" id="PF00465">
    <property type="entry name" value="Fe-ADH"/>
    <property type="match status" value="1"/>
</dbReference>